<dbReference type="EMBL" id="BOQL01000057">
    <property type="protein sequence ID" value="GIM75408.1"/>
    <property type="molecule type" value="Genomic_DNA"/>
</dbReference>
<dbReference type="RefSeq" id="WP_212992453.1">
    <property type="nucleotide sequence ID" value="NZ_BAABEA010000003.1"/>
</dbReference>
<dbReference type="Proteomes" id="UP000681340">
    <property type="component" value="Unassembled WGS sequence"/>
</dbReference>
<reference evidence="1" key="1">
    <citation type="submission" date="2021-03" db="EMBL/GenBank/DDBJ databases">
        <title>Whole genome shotgun sequence of Actinoplanes auranticolor NBRC 12245.</title>
        <authorList>
            <person name="Komaki H."/>
            <person name="Tamura T."/>
        </authorList>
    </citation>
    <scope>NUCLEOTIDE SEQUENCE</scope>
    <source>
        <strain evidence="1">NBRC 12245</strain>
    </source>
</reference>
<comment type="caution">
    <text evidence="1">The sequence shown here is derived from an EMBL/GenBank/DDBJ whole genome shotgun (WGS) entry which is preliminary data.</text>
</comment>
<dbReference type="AlphaFoldDB" id="A0A919SR85"/>
<organism evidence="1 2">
    <name type="scientific">Actinoplanes auranticolor</name>
    <dbReference type="NCBI Taxonomy" id="47988"/>
    <lineage>
        <taxon>Bacteria</taxon>
        <taxon>Bacillati</taxon>
        <taxon>Actinomycetota</taxon>
        <taxon>Actinomycetes</taxon>
        <taxon>Micromonosporales</taxon>
        <taxon>Micromonosporaceae</taxon>
        <taxon>Actinoplanes</taxon>
    </lineage>
</organism>
<sequence length="99" mass="10554">MTLAPFPGPDPDTLTGLVWHHAWICLRLGHPAAYAKGAHLLPAEVTDPLQATLVRDLTKRELQRALIAAITVAGEELRRTDTPAAARLVPMLSGLTSAG</sequence>
<name>A0A919SR85_9ACTN</name>
<gene>
    <name evidence="1" type="ORF">Aau02nite_65750</name>
</gene>
<accession>A0A919SR85</accession>
<proteinExistence type="predicted"/>
<evidence type="ECO:0000313" key="1">
    <source>
        <dbReference type="EMBL" id="GIM75408.1"/>
    </source>
</evidence>
<keyword evidence="2" id="KW-1185">Reference proteome</keyword>
<protein>
    <submittedName>
        <fullName evidence="1">Uncharacterized protein</fullName>
    </submittedName>
</protein>
<evidence type="ECO:0000313" key="2">
    <source>
        <dbReference type="Proteomes" id="UP000681340"/>
    </source>
</evidence>